<feature type="region of interest" description="Disordered" evidence="2">
    <location>
        <begin position="95"/>
        <end position="144"/>
    </location>
</feature>
<dbReference type="InterPro" id="IPR038832">
    <property type="entry name" value="CDCA3"/>
</dbReference>
<protein>
    <submittedName>
        <fullName evidence="3">Uncharacterized protein</fullName>
    </submittedName>
</protein>
<sequence>MGNLYSSVAEEARQFKEMTGNENAPTPATPSPSSVENNAKHQQVLGLIDPRSPSEGLPRTPLEIEERNKRIEKNRIQNLLINKENNLLQLNIEADSVKTPTGPPKDGLVAFDPRSPNPEINRTPISYTTHGGRPAGRKMFQEQK</sequence>
<organism evidence="3 4">
    <name type="scientific">Orchesella dallaii</name>
    <dbReference type="NCBI Taxonomy" id="48710"/>
    <lineage>
        <taxon>Eukaryota</taxon>
        <taxon>Metazoa</taxon>
        <taxon>Ecdysozoa</taxon>
        <taxon>Arthropoda</taxon>
        <taxon>Hexapoda</taxon>
        <taxon>Collembola</taxon>
        <taxon>Entomobryomorpha</taxon>
        <taxon>Entomobryoidea</taxon>
        <taxon>Orchesellidae</taxon>
        <taxon>Orchesellinae</taxon>
        <taxon>Orchesella</taxon>
    </lineage>
</organism>
<dbReference type="PANTHER" id="PTHR34756">
    <property type="entry name" value="CELL DIVISION CYCLE-ASSOCIATED PROTEIN 3"/>
    <property type="match status" value="1"/>
</dbReference>
<feature type="compositionally biased region" description="Polar residues" evidence="2">
    <location>
        <begin position="118"/>
        <end position="129"/>
    </location>
</feature>
<dbReference type="PANTHER" id="PTHR34756:SF1">
    <property type="entry name" value="CELL DIVISION CYCLE-ASSOCIATED PROTEIN 3"/>
    <property type="match status" value="1"/>
</dbReference>
<name>A0ABP1RXA6_9HEXA</name>
<keyword evidence="4" id="KW-1185">Reference proteome</keyword>
<reference evidence="3 4" key="1">
    <citation type="submission" date="2024-08" db="EMBL/GenBank/DDBJ databases">
        <authorList>
            <person name="Cucini C."/>
            <person name="Frati F."/>
        </authorList>
    </citation>
    <scope>NUCLEOTIDE SEQUENCE [LARGE SCALE GENOMIC DNA]</scope>
</reference>
<feature type="region of interest" description="Disordered" evidence="2">
    <location>
        <begin position="1"/>
        <end position="60"/>
    </location>
</feature>
<evidence type="ECO:0000256" key="1">
    <source>
        <dbReference type="SAM" id="Coils"/>
    </source>
</evidence>
<comment type="caution">
    <text evidence="3">The sequence shown here is derived from an EMBL/GenBank/DDBJ whole genome shotgun (WGS) entry which is preliminary data.</text>
</comment>
<gene>
    <name evidence="3" type="ORF">ODALV1_LOCUS27205</name>
</gene>
<dbReference type="Proteomes" id="UP001642540">
    <property type="component" value="Unassembled WGS sequence"/>
</dbReference>
<keyword evidence="1" id="KW-0175">Coiled coil</keyword>
<evidence type="ECO:0000256" key="2">
    <source>
        <dbReference type="SAM" id="MobiDB-lite"/>
    </source>
</evidence>
<proteinExistence type="predicted"/>
<feature type="coiled-coil region" evidence="1">
    <location>
        <begin position="62"/>
        <end position="93"/>
    </location>
</feature>
<accession>A0ABP1RXA6</accession>
<dbReference type="EMBL" id="CAXLJM020000121">
    <property type="protein sequence ID" value="CAL8138064.1"/>
    <property type="molecule type" value="Genomic_DNA"/>
</dbReference>
<evidence type="ECO:0000313" key="4">
    <source>
        <dbReference type="Proteomes" id="UP001642540"/>
    </source>
</evidence>
<evidence type="ECO:0000313" key="3">
    <source>
        <dbReference type="EMBL" id="CAL8138064.1"/>
    </source>
</evidence>